<dbReference type="PANTHER" id="PTHR42973:SF39">
    <property type="entry name" value="FAD-BINDING PCMH-TYPE DOMAIN-CONTAINING PROTEIN"/>
    <property type="match status" value="1"/>
</dbReference>
<dbReference type="Proteomes" id="UP001596011">
    <property type="component" value="Unassembled WGS sequence"/>
</dbReference>
<evidence type="ECO:0000313" key="9">
    <source>
        <dbReference type="Proteomes" id="UP001596011"/>
    </source>
</evidence>
<organism evidence="8 9">
    <name type="scientific">Promicromonospora alba</name>
    <dbReference type="NCBI Taxonomy" id="1616110"/>
    <lineage>
        <taxon>Bacteria</taxon>
        <taxon>Bacillati</taxon>
        <taxon>Actinomycetota</taxon>
        <taxon>Actinomycetes</taxon>
        <taxon>Micrococcales</taxon>
        <taxon>Promicromonosporaceae</taxon>
        <taxon>Promicromonospora</taxon>
    </lineage>
</organism>
<dbReference type="PROSITE" id="PS51387">
    <property type="entry name" value="FAD_PCMH"/>
    <property type="match status" value="1"/>
</dbReference>
<dbReference type="Pfam" id="PF01565">
    <property type="entry name" value="FAD_binding_4"/>
    <property type="match status" value="1"/>
</dbReference>
<feature type="compositionally biased region" description="Basic residues" evidence="6">
    <location>
        <begin position="318"/>
        <end position="331"/>
    </location>
</feature>
<keyword evidence="3" id="KW-0285">Flavoprotein</keyword>
<reference evidence="9" key="1">
    <citation type="journal article" date="2019" name="Int. J. Syst. Evol. Microbiol.">
        <title>The Global Catalogue of Microorganisms (GCM) 10K type strain sequencing project: providing services to taxonomists for standard genome sequencing and annotation.</title>
        <authorList>
            <consortium name="The Broad Institute Genomics Platform"/>
            <consortium name="The Broad Institute Genome Sequencing Center for Infectious Disease"/>
            <person name="Wu L."/>
            <person name="Ma J."/>
        </authorList>
    </citation>
    <scope>NUCLEOTIDE SEQUENCE [LARGE SCALE GENOMIC DNA]</scope>
    <source>
        <strain evidence="9">CCUG 42722</strain>
    </source>
</reference>
<evidence type="ECO:0000256" key="1">
    <source>
        <dbReference type="ARBA" id="ARBA00001974"/>
    </source>
</evidence>
<keyword evidence="9" id="KW-1185">Reference proteome</keyword>
<comment type="caution">
    <text evidence="8">The sequence shown here is derived from an EMBL/GenBank/DDBJ whole genome shotgun (WGS) entry which is preliminary data.</text>
</comment>
<feature type="compositionally biased region" description="Pro residues" evidence="6">
    <location>
        <begin position="332"/>
        <end position="341"/>
    </location>
</feature>
<accession>A0ABV9HAB1</accession>
<dbReference type="InterPro" id="IPR016167">
    <property type="entry name" value="FAD-bd_PCMH_sub1"/>
</dbReference>
<name>A0ABV9HAB1_9MICO</name>
<feature type="domain" description="FAD-binding PCMH-type" evidence="7">
    <location>
        <begin position="36"/>
        <end position="205"/>
    </location>
</feature>
<feature type="region of interest" description="Disordered" evidence="6">
    <location>
        <begin position="295"/>
        <end position="349"/>
    </location>
</feature>
<sequence>MTPAWQALGAAIDGELLRPDDDGYAEASLLFNRRFDDLRPAAVVLVTSAADVAECLRFARAHGIPPAVRSGGHSYAGWSSGNGRLVIDVRRMNDITVHPGIAHIGAGAVLGDVYAALAEHGVTISGGTCPSVGVSGLTLGGGHGLLSRAYGLSCDNLVEATVVTADGAVLTCNAEREPDLFWALRGAGNGSLGVVTELRLRTHAVHESSSADLAWPWSRAAAVLAAWQDWAPDLPDEMWAALRLQNDDSGPSVSVVAFALGGHDDLAEQLAALPDGRTRHEIRTEPHLATVRRFAGETSGRPSGRATTCGATSSRARCPPRRSVRPSRRWRTPPPASPPRWRPSRWAAP</sequence>
<dbReference type="InterPro" id="IPR016169">
    <property type="entry name" value="FAD-bd_PCMH_sub2"/>
</dbReference>
<keyword evidence="5" id="KW-0560">Oxidoreductase</keyword>
<evidence type="ECO:0000256" key="6">
    <source>
        <dbReference type="SAM" id="MobiDB-lite"/>
    </source>
</evidence>
<dbReference type="RefSeq" id="WP_377132298.1">
    <property type="nucleotide sequence ID" value="NZ_JBHSFI010000002.1"/>
</dbReference>
<dbReference type="SUPFAM" id="SSF56176">
    <property type="entry name" value="FAD-binding/transporter-associated domain-like"/>
    <property type="match status" value="1"/>
</dbReference>
<evidence type="ECO:0000256" key="2">
    <source>
        <dbReference type="ARBA" id="ARBA00005466"/>
    </source>
</evidence>
<dbReference type="Gene3D" id="3.30.43.10">
    <property type="entry name" value="Uridine Diphospho-n-acetylenolpyruvylglucosamine Reductase, domain 2"/>
    <property type="match status" value="1"/>
</dbReference>
<keyword evidence="4" id="KW-0274">FAD</keyword>
<evidence type="ECO:0000256" key="5">
    <source>
        <dbReference type="ARBA" id="ARBA00023002"/>
    </source>
</evidence>
<dbReference type="EMBL" id="JBHSFI010000002">
    <property type="protein sequence ID" value="MFC4627296.1"/>
    <property type="molecule type" value="Genomic_DNA"/>
</dbReference>
<dbReference type="InterPro" id="IPR050416">
    <property type="entry name" value="FAD-linked_Oxidoreductase"/>
</dbReference>
<protein>
    <submittedName>
        <fullName evidence="8">FAD-binding oxidoreductase</fullName>
    </submittedName>
</protein>
<dbReference type="Gene3D" id="3.40.462.20">
    <property type="match status" value="1"/>
</dbReference>
<gene>
    <name evidence="8" type="ORF">ACFO6V_03565</name>
</gene>
<dbReference type="InterPro" id="IPR016166">
    <property type="entry name" value="FAD-bd_PCMH"/>
</dbReference>
<evidence type="ECO:0000313" key="8">
    <source>
        <dbReference type="EMBL" id="MFC4627296.1"/>
    </source>
</evidence>
<dbReference type="Gene3D" id="3.30.465.10">
    <property type="match status" value="1"/>
</dbReference>
<dbReference type="InterPro" id="IPR006094">
    <property type="entry name" value="Oxid_FAD_bind_N"/>
</dbReference>
<comment type="similarity">
    <text evidence="2">Belongs to the oxygen-dependent FAD-linked oxidoreductase family.</text>
</comment>
<comment type="cofactor">
    <cofactor evidence="1">
        <name>FAD</name>
        <dbReference type="ChEBI" id="CHEBI:57692"/>
    </cofactor>
</comment>
<proteinExistence type="inferred from homology"/>
<evidence type="ECO:0000259" key="7">
    <source>
        <dbReference type="PROSITE" id="PS51387"/>
    </source>
</evidence>
<evidence type="ECO:0000256" key="3">
    <source>
        <dbReference type="ARBA" id="ARBA00022630"/>
    </source>
</evidence>
<evidence type="ECO:0000256" key="4">
    <source>
        <dbReference type="ARBA" id="ARBA00022827"/>
    </source>
</evidence>
<dbReference type="InterPro" id="IPR036318">
    <property type="entry name" value="FAD-bd_PCMH-like_sf"/>
</dbReference>
<dbReference type="PANTHER" id="PTHR42973">
    <property type="entry name" value="BINDING OXIDOREDUCTASE, PUTATIVE (AFU_ORTHOLOGUE AFUA_1G17690)-RELATED"/>
    <property type="match status" value="1"/>
</dbReference>